<organism evidence="7 8">
    <name type="scientific">Hyunsoonleella aestuarii</name>
    <dbReference type="NCBI Taxonomy" id="912802"/>
    <lineage>
        <taxon>Bacteria</taxon>
        <taxon>Pseudomonadati</taxon>
        <taxon>Bacteroidota</taxon>
        <taxon>Flavobacteriia</taxon>
        <taxon>Flavobacteriales</taxon>
        <taxon>Flavobacteriaceae</taxon>
    </lineage>
</organism>
<dbReference type="PANTHER" id="PTHR38480:SF1">
    <property type="entry name" value="SLR0254 PROTEIN"/>
    <property type="match status" value="1"/>
</dbReference>
<evidence type="ECO:0000256" key="5">
    <source>
        <dbReference type="SAM" id="Phobius"/>
    </source>
</evidence>
<evidence type="ECO:0000313" key="7">
    <source>
        <dbReference type="EMBL" id="GAA4269982.1"/>
    </source>
</evidence>
<feature type="transmembrane region" description="Helical" evidence="5">
    <location>
        <begin position="62"/>
        <end position="81"/>
    </location>
</feature>
<evidence type="ECO:0000256" key="4">
    <source>
        <dbReference type="ARBA" id="ARBA00023136"/>
    </source>
</evidence>
<comment type="subcellular location">
    <subcellularLocation>
        <location evidence="1">Membrane</location>
        <topology evidence="1">Multi-pass membrane protein</topology>
    </subcellularLocation>
</comment>
<feature type="domain" description="RDD" evidence="6">
    <location>
        <begin position="19"/>
        <end position="151"/>
    </location>
</feature>
<sequence length="248" mass="28214">MVELQINTTQNVNINFNAASVGERILAYGIDWIIKIAYIIVVYQLVFNLFKIDDLISGMDSWSQAAVYVTFYLPVIVYSLLFESLLDGQTPGKRILKIKVVKIDGYQASLADFVIRWIFRIVDLNIMSGVVALIAIITSSKNQRLGDMTAGTSVITLKNNVNISHTILENLHSDYEPSYPNVIKLTDNDARIIKDTFTTAKASKDYQTLIKLRKKIIEVVDIKEIKQKTDIEFIDAILKDYNFYTQNM</sequence>
<keyword evidence="8" id="KW-1185">Reference proteome</keyword>
<dbReference type="EMBL" id="BAABAV010000002">
    <property type="protein sequence ID" value="GAA4269982.1"/>
    <property type="molecule type" value="Genomic_DNA"/>
</dbReference>
<proteinExistence type="predicted"/>
<keyword evidence="2 5" id="KW-0812">Transmembrane</keyword>
<comment type="caution">
    <text evidence="7">The sequence shown here is derived from an EMBL/GenBank/DDBJ whole genome shotgun (WGS) entry which is preliminary data.</text>
</comment>
<accession>A0ABP8ECL8</accession>
<gene>
    <name evidence="7" type="ORF">GCM10022257_20830</name>
</gene>
<dbReference type="InterPro" id="IPR010432">
    <property type="entry name" value="RDD"/>
</dbReference>
<evidence type="ECO:0000256" key="1">
    <source>
        <dbReference type="ARBA" id="ARBA00004141"/>
    </source>
</evidence>
<evidence type="ECO:0000259" key="6">
    <source>
        <dbReference type="Pfam" id="PF06271"/>
    </source>
</evidence>
<feature type="transmembrane region" description="Helical" evidence="5">
    <location>
        <begin position="117"/>
        <end position="138"/>
    </location>
</feature>
<dbReference type="Proteomes" id="UP001500027">
    <property type="component" value="Unassembled WGS sequence"/>
</dbReference>
<dbReference type="RefSeq" id="WP_139002365.1">
    <property type="nucleotide sequence ID" value="NZ_BAABAV010000002.1"/>
</dbReference>
<protein>
    <submittedName>
        <fullName evidence="7">RDD family protein</fullName>
    </submittedName>
</protein>
<feature type="transmembrane region" description="Helical" evidence="5">
    <location>
        <begin position="32"/>
        <end position="50"/>
    </location>
</feature>
<evidence type="ECO:0000256" key="3">
    <source>
        <dbReference type="ARBA" id="ARBA00022989"/>
    </source>
</evidence>
<keyword evidence="4 5" id="KW-0472">Membrane</keyword>
<name>A0ABP8ECL8_9FLAO</name>
<dbReference type="Pfam" id="PF06271">
    <property type="entry name" value="RDD"/>
    <property type="match status" value="1"/>
</dbReference>
<evidence type="ECO:0000313" key="8">
    <source>
        <dbReference type="Proteomes" id="UP001500027"/>
    </source>
</evidence>
<keyword evidence="3 5" id="KW-1133">Transmembrane helix</keyword>
<reference evidence="8" key="1">
    <citation type="journal article" date="2019" name="Int. J. Syst. Evol. Microbiol.">
        <title>The Global Catalogue of Microorganisms (GCM) 10K type strain sequencing project: providing services to taxonomists for standard genome sequencing and annotation.</title>
        <authorList>
            <consortium name="The Broad Institute Genomics Platform"/>
            <consortium name="The Broad Institute Genome Sequencing Center for Infectious Disease"/>
            <person name="Wu L."/>
            <person name="Ma J."/>
        </authorList>
    </citation>
    <scope>NUCLEOTIDE SEQUENCE [LARGE SCALE GENOMIC DNA]</scope>
    <source>
        <strain evidence="8">JCM 17452</strain>
    </source>
</reference>
<dbReference type="PANTHER" id="PTHR38480">
    <property type="entry name" value="SLR0254 PROTEIN"/>
    <property type="match status" value="1"/>
</dbReference>
<evidence type="ECO:0000256" key="2">
    <source>
        <dbReference type="ARBA" id="ARBA00022692"/>
    </source>
</evidence>